<comment type="similarity">
    <text evidence="1">Belongs to the peptidase C40 family.</text>
</comment>
<feature type="signal peptide" evidence="6">
    <location>
        <begin position="1"/>
        <end position="17"/>
    </location>
</feature>
<evidence type="ECO:0000313" key="8">
    <source>
        <dbReference type="EMBL" id="RZS65573.1"/>
    </source>
</evidence>
<gene>
    <name evidence="8" type="ORF">EV199_5748</name>
</gene>
<proteinExistence type="inferred from homology"/>
<dbReference type="GO" id="GO:0006508">
    <property type="term" value="P:proteolysis"/>
    <property type="evidence" value="ECO:0007669"/>
    <property type="project" value="UniProtKB-KW"/>
</dbReference>
<evidence type="ECO:0000313" key="9">
    <source>
        <dbReference type="Proteomes" id="UP000293874"/>
    </source>
</evidence>
<feature type="domain" description="NlpC/P60" evidence="7">
    <location>
        <begin position="99"/>
        <end position="223"/>
    </location>
</feature>
<dbReference type="OrthoDB" id="9807055at2"/>
<evidence type="ECO:0000256" key="4">
    <source>
        <dbReference type="ARBA" id="ARBA00022801"/>
    </source>
</evidence>
<dbReference type="Pfam" id="PF00877">
    <property type="entry name" value="NLPC_P60"/>
    <property type="match status" value="1"/>
</dbReference>
<evidence type="ECO:0000259" key="7">
    <source>
        <dbReference type="PROSITE" id="PS51935"/>
    </source>
</evidence>
<organism evidence="8 9">
    <name type="scientific">Pseudobacter ginsenosidimutans</name>
    <dbReference type="NCBI Taxonomy" id="661488"/>
    <lineage>
        <taxon>Bacteria</taxon>
        <taxon>Pseudomonadati</taxon>
        <taxon>Bacteroidota</taxon>
        <taxon>Chitinophagia</taxon>
        <taxon>Chitinophagales</taxon>
        <taxon>Chitinophagaceae</taxon>
        <taxon>Pseudobacter</taxon>
    </lineage>
</organism>
<evidence type="ECO:0000256" key="1">
    <source>
        <dbReference type="ARBA" id="ARBA00007074"/>
    </source>
</evidence>
<comment type="caution">
    <text evidence="8">The sequence shown here is derived from an EMBL/GenBank/DDBJ whole genome shotgun (WGS) entry which is preliminary data.</text>
</comment>
<name>A0A4Q7MDW8_9BACT</name>
<dbReference type="AlphaFoldDB" id="A0A4Q7MDW8"/>
<protein>
    <submittedName>
        <fullName evidence="8">Lipoprotein Spr</fullName>
    </submittedName>
</protein>
<sequence length="223" mass="23956">MSYIVKNALLAATIALGATSCNTFKRSTTSSPAGGSTAANAKTAHPPKFIENISINSNDFKGSSGSGYMPTLIAPASNMEGVAPMAFKYAILLDVPVESITDGKLFDFIESWYGTKYRYGGNDRTGIDCSAFSQTFISSLYNVGVPRTSASQYENSRRINKGDLQEGDLVFFRTSGKKKAISHVGVYLRNNKFVHASTSSGVIINDLGDSYYARTFAGCGRVK</sequence>
<dbReference type="PROSITE" id="PS51935">
    <property type="entry name" value="NLPC_P60"/>
    <property type="match status" value="1"/>
</dbReference>
<dbReference type="PANTHER" id="PTHR47360">
    <property type="entry name" value="MUREIN DD-ENDOPEPTIDASE MEPS/MUREIN LD-CARBOXYPEPTIDASE"/>
    <property type="match status" value="1"/>
</dbReference>
<keyword evidence="9" id="KW-1185">Reference proteome</keyword>
<keyword evidence="5" id="KW-0788">Thiol protease</keyword>
<dbReference type="GO" id="GO:0008234">
    <property type="term" value="F:cysteine-type peptidase activity"/>
    <property type="evidence" value="ECO:0007669"/>
    <property type="project" value="UniProtKB-KW"/>
</dbReference>
<evidence type="ECO:0000256" key="3">
    <source>
        <dbReference type="ARBA" id="ARBA00022729"/>
    </source>
</evidence>
<dbReference type="PROSITE" id="PS51257">
    <property type="entry name" value="PROKAR_LIPOPROTEIN"/>
    <property type="match status" value="1"/>
</dbReference>
<evidence type="ECO:0000256" key="5">
    <source>
        <dbReference type="ARBA" id="ARBA00022807"/>
    </source>
</evidence>
<accession>A0A4Q7MDW8</accession>
<keyword evidence="8" id="KW-0449">Lipoprotein</keyword>
<evidence type="ECO:0000256" key="6">
    <source>
        <dbReference type="SAM" id="SignalP"/>
    </source>
</evidence>
<feature type="chain" id="PRO_5020684122" evidence="6">
    <location>
        <begin position="18"/>
        <end position="223"/>
    </location>
</feature>
<dbReference type="Proteomes" id="UP000293874">
    <property type="component" value="Unassembled WGS sequence"/>
</dbReference>
<dbReference type="SUPFAM" id="SSF54001">
    <property type="entry name" value="Cysteine proteinases"/>
    <property type="match status" value="1"/>
</dbReference>
<dbReference type="InterPro" id="IPR038765">
    <property type="entry name" value="Papain-like_cys_pep_sf"/>
</dbReference>
<keyword evidence="3 6" id="KW-0732">Signal</keyword>
<keyword evidence="4" id="KW-0378">Hydrolase</keyword>
<dbReference type="EMBL" id="SGXA01000005">
    <property type="protein sequence ID" value="RZS65573.1"/>
    <property type="molecule type" value="Genomic_DNA"/>
</dbReference>
<dbReference type="PANTHER" id="PTHR47360:SF1">
    <property type="entry name" value="ENDOPEPTIDASE NLPC-RELATED"/>
    <property type="match status" value="1"/>
</dbReference>
<evidence type="ECO:0000256" key="2">
    <source>
        <dbReference type="ARBA" id="ARBA00022670"/>
    </source>
</evidence>
<dbReference type="RefSeq" id="WP_130544229.1">
    <property type="nucleotide sequence ID" value="NZ_CP042431.1"/>
</dbReference>
<reference evidence="8 9" key="1">
    <citation type="submission" date="2019-02" db="EMBL/GenBank/DDBJ databases">
        <title>Genomic Encyclopedia of Type Strains, Phase IV (KMG-IV): sequencing the most valuable type-strain genomes for metagenomic binning, comparative biology and taxonomic classification.</title>
        <authorList>
            <person name="Goeker M."/>
        </authorList>
    </citation>
    <scope>NUCLEOTIDE SEQUENCE [LARGE SCALE GENOMIC DNA]</scope>
    <source>
        <strain evidence="8 9">DSM 18116</strain>
    </source>
</reference>
<keyword evidence="2" id="KW-0645">Protease</keyword>
<dbReference type="InterPro" id="IPR000064">
    <property type="entry name" value="NLP_P60_dom"/>
</dbReference>
<dbReference type="InterPro" id="IPR052062">
    <property type="entry name" value="Murein_DD/LD_carboxypeptidase"/>
</dbReference>
<dbReference type="Gene3D" id="3.90.1720.10">
    <property type="entry name" value="endopeptidase domain like (from Nostoc punctiforme)"/>
    <property type="match status" value="1"/>
</dbReference>